<accession>A0A8X6FYU5</accession>
<evidence type="ECO:0000313" key="3">
    <source>
        <dbReference type="Proteomes" id="UP000887116"/>
    </source>
</evidence>
<comment type="caution">
    <text evidence="2">The sequence shown here is derived from an EMBL/GenBank/DDBJ whole genome shotgun (WGS) entry which is preliminary data.</text>
</comment>
<gene>
    <name evidence="2" type="ORF">TNCT_434071</name>
</gene>
<sequence>MDPYRKRHHSFKETHRSPSQPVRRFSV</sequence>
<protein>
    <submittedName>
        <fullName evidence="2">Uncharacterized protein</fullName>
    </submittedName>
</protein>
<reference evidence="2" key="1">
    <citation type="submission" date="2020-07" db="EMBL/GenBank/DDBJ databases">
        <title>Multicomponent nature underlies the extraordinary mechanical properties of spider dragline silk.</title>
        <authorList>
            <person name="Kono N."/>
            <person name="Nakamura H."/>
            <person name="Mori M."/>
            <person name="Yoshida Y."/>
            <person name="Ohtoshi R."/>
            <person name="Malay A.D."/>
            <person name="Moran D.A.P."/>
            <person name="Tomita M."/>
            <person name="Numata K."/>
            <person name="Arakawa K."/>
        </authorList>
    </citation>
    <scope>NUCLEOTIDE SEQUENCE</scope>
</reference>
<keyword evidence="3" id="KW-1185">Reference proteome</keyword>
<organism evidence="2 3">
    <name type="scientific">Trichonephila clavata</name>
    <name type="common">Joro spider</name>
    <name type="synonym">Nephila clavata</name>
    <dbReference type="NCBI Taxonomy" id="2740835"/>
    <lineage>
        <taxon>Eukaryota</taxon>
        <taxon>Metazoa</taxon>
        <taxon>Ecdysozoa</taxon>
        <taxon>Arthropoda</taxon>
        <taxon>Chelicerata</taxon>
        <taxon>Arachnida</taxon>
        <taxon>Araneae</taxon>
        <taxon>Araneomorphae</taxon>
        <taxon>Entelegynae</taxon>
        <taxon>Araneoidea</taxon>
        <taxon>Nephilidae</taxon>
        <taxon>Trichonephila</taxon>
    </lineage>
</organism>
<dbReference type="AlphaFoldDB" id="A0A8X6FYU5"/>
<dbReference type="EMBL" id="BMAO01004023">
    <property type="protein sequence ID" value="GFQ91763.1"/>
    <property type="molecule type" value="Genomic_DNA"/>
</dbReference>
<evidence type="ECO:0000313" key="2">
    <source>
        <dbReference type="EMBL" id="GFQ91763.1"/>
    </source>
</evidence>
<evidence type="ECO:0000256" key="1">
    <source>
        <dbReference type="SAM" id="MobiDB-lite"/>
    </source>
</evidence>
<dbReference type="Proteomes" id="UP000887116">
    <property type="component" value="Unassembled WGS sequence"/>
</dbReference>
<feature type="compositionally biased region" description="Basic residues" evidence="1">
    <location>
        <begin position="1"/>
        <end position="10"/>
    </location>
</feature>
<feature type="region of interest" description="Disordered" evidence="1">
    <location>
        <begin position="1"/>
        <end position="27"/>
    </location>
</feature>
<name>A0A8X6FYU5_TRICU</name>
<feature type="non-terminal residue" evidence="2">
    <location>
        <position position="27"/>
    </location>
</feature>
<proteinExistence type="predicted"/>